<dbReference type="SMART" id="SM00564">
    <property type="entry name" value="PQQ"/>
    <property type="match status" value="3"/>
</dbReference>
<keyword evidence="3" id="KW-1185">Reference proteome</keyword>
<keyword evidence="1" id="KW-0732">Signal</keyword>
<dbReference type="OrthoDB" id="3757373at2"/>
<accession>A0A4R6YSQ3</accession>
<protein>
    <recommendedName>
        <fullName evidence="4">Pyrroloquinoline-quinone binding quinoprotein</fullName>
    </recommendedName>
</protein>
<organism evidence="2 3">
    <name type="scientific">Tahibacter aquaticus</name>
    <dbReference type="NCBI Taxonomy" id="520092"/>
    <lineage>
        <taxon>Bacteria</taxon>
        <taxon>Pseudomonadati</taxon>
        <taxon>Pseudomonadota</taxon>
        <taxon>Gammaproteobacteria</taxon>
        <taxon>Lysobacterales</taxon>
        <taxon>Rhodanobacteraceae</taxon>
        <taxon>Tahibacter</taxon>
    </lineage>
</organism>
<dbReference type="Proteomes" id="UP000295293">
    <property type="component" value="Unassembled WGS sequence"/>
</dbReference>
<feature type="signal peptide" evidence="1">
    <location>
        <begin position="1"/>
        <end position="25"/>
    </location>
</feature>
<sequence length="331" mass="34936">MEFASIRFNMLVAAALMLLGGMAQAQILPQWSRTLAAQHTLDDGVVDRRGWSVGTDGGMALATAAGSTAWPDNSVVLRRYDPSALRYERTIRLDSLPRRLGHVRSLLLAMDSGTMDLPGDFDHTGFVGAIDPAGNQRVLHAAYTDTPFLRTTHDAAGTVYVQTDAGSVRAIDPANGALRWEQPGREIAAAAAGVVLVDPAPAGAGPTTLTAVSADGTVQWTQSLDIDRQAAVHGGDRRDGRSRLLLQPGRSAECSKTPVTVTLDASGSLVRREQSCRLGTGSQALYSLSAHPAGVLALSATTVTALDSNGEQRWDFSLCLTALHRTTSIGP</sequence>
<dbReference type="RefSeq" id="WP_133819983.1">
    <property type="nucleotide sequence ID" value="NZ_SNZH01000011.1"/>
</dbReference>
<comment type="caution">
    <text evidence="2">The sequence shown here is derived from an EMBL/GenBank/DDBJ whole genome shotgun (WGS) entry which is preliminary data.</text>
</comment>
<proteinExistence type="predicted"/>
<name>A0A4R6YSQ3_9GAMM</name>
<dbReference type="AlphaFoldDB" id="A0A4R6YSQ3"/>
<reference evidence="2 3" key="1">
    <citation type="submission" date="2019-03" db="EMBL/GenBank/DDBJ databases">
        <title>Genomic Encyclopedia of Type Strains, Phase IV (KMG-IV): sequencing the most valuable type-strain genomes for metagenomic binning, comparative biology and taxonomic classification.</title>
        <authorList>
            <person name="Goeker M."/>
        </authorList>
    </citation>
    <scope>NUCLEOTIDE SEQUENCE [LARGE SCALE GENOMIC DNA]</scope>
    <source>
        <strain evidence="2 3">DSM 21667</strain>
    </source>
</reference>
<dbReference type="EMBL" id="SNZH01000011">
    <property type="protein sequence ID" value="TDR41233.1"/>
    <property type="molecule type" value="Genomic_DNA"/>
</dbReference>
<dbReference type="SUPFAM" id="SSF50998">
    <property type="entry name" value="Quinoprotein alcohol dehydrogenase-like"/>
    <property type="match status" value="1"/>
</dbReference>
<evidence type="ECO:0000256" key="1">
    <source>
        <dbReference type="SAM" id="SignalP"/>
    </source>
</evidence>
<gene>
    <name evidence="2" type="ORF">DFR29_111147</name>
</gene>
<evidence type="ECO:0000313" key="3">
    <source>
        <dbReference type="Proteomes" id="UP000295293"/>
    </source>
</evidence>
<dbReference type="Gene3D" id="2.130.10.10">
    <property type="entry name" value="YVTN repeat-like/Quinoprotein amine dehydrogenase"/>
    <property type="match status" value="1"/>
</dbReference>
<feature type="chain" id="PRO_5020295395" description="Pyrroloquinoline-quinone binding quinoprotein" evidence="1">
    <location>
        <begin position="26"/>
        <end position="331"/>
    </location>
</feature>
<dbReference type="InterPro" id="IPR015943">
    <property type="entry name" value="WD40/YVTN_repeat-like_dom_sf"/>
</dbReference>
<evidence type="ECO:0000313" key="2">
    <source>
        <dbReference type="EMBL" id="TDR41233.1"/>
    </source>
</evidence>
<dbReference type="InterPro" id="IPR018391">
    <property type="entry name" value="PQQ_b-propeller_rpt"/>
</dbReference>
<dbReference type="InterPro" id="IPR011047">
    <property type="entry name" value="Quinoprotein_ADH-like_sf"/>
</dbReference>
<evidence type="ECO:0008006" key="4">
    <source>
        <dbReference type="Google" id="ProtNLM"/>
    </source>
</evidence>